<sequence length="112" mass="13346">MKTTAEKLEFYHGKLDEEAKRQLEEDVKEALRDHFQELGFEKRKEYLWVHQEHSLIIELYGDFSGTFFQLVKPYYLFHKNNWANPFNGKELASGSKMEIVAAVQKLMFKKDN</sequence>
<dbReference type="EMBL" id="JBHUOX010000025">
    <property type="protein sequence ID" value="MFD3003198.1"/>
    <property type="molecule type" value="Genomic_DNA"/>
</dbReference>
<proteinExistence type="predicted"/>
<accession>A0ABW6C594</accession>
<name>A0ABW6C594_9BACT</name>
<evidence type="ECO:0000313" key="2">
    <source>
        <dbReference type="Proteomes" id="UP001597641"/>
    </source>
</evidence>
<protein>
    <submittedName>
        <fullName evidence="1">Uncharacterized protein</fullName>
    </submittedName>
</protein>
<reference evidence="2" key="1">
    <citation type="journal article" date="2019" name="Int. J. Syst. Evol. Microbiol.">
        <title>The Global Catalogue of Microorganisms (GCM) 10K type strain sequencing project: providing services to taxonomists for standard genome sequencing and annotation.</title>
        <authorList>
            <consortium name="The Broad Institute Genomics Platform"/>
            <consortium name="The Broad Institute Genome Sequencing Center for Infectious Disease"/>
            <person name="Wu L."/>
            <person name="Ma J."/>
        </authorList>
    </citation>
    <scope>NUCLEOTIDE SEQUENCE [LARGE SCALE GENOMIC DNA]</scope>
    <source>
        <strain evidence="2">KCTC 23984</strain>
    </source>
</reference>
<organism evidence="1 2">
    <name type="scientific">Pontibacter toksunensis</name>
    <dbReference type="NCBI Taxonomy" id="1332631"/>
    <lineage>
        <taxon>Bacteria</taxon>
        <taxon>Pseudomonadati</taxon>
        <taxon>Bacteroidota</taxon>
        <taxon>Cytophagia</taxon>
        <taxon>Cytophagales</taxon>
        <taxon>Hymenobacteraceae</taxon>
        <taxon>Pontibacter</taxon>
    </lineage>
</organism>
<evidence type="ECO:0000313" key="1">
    <source>
        <dbReference type="EMBL" id="MFD3003198.1"/>
    </source>
</evidence>
<gene>
    <name evidence="1" type="ORF">ACFS7Z_22745</name>
</gene>
<comment type="caution">
    <text evidence="1">The sequence shown here is derived from an EMBL/GenBank/DDBJ whole genome shotgun (WGS) entry which is preliminary data.</text>
</comment>
<dbReference type="Proteomes" id="UP001597641">
    <property type="component" value="Unassembled WGS sequence"/>
</dbReference>
<keyword evidence="2" id="KW-1185">Reference proteome</keyword>
<dbReference type="RefSeq" id="WP_377490098.1">
    <property type="nucleotide sequence ID" value="NZ_JBHUOX010000025.1"/>
</dbReference>